<reference evidence="2 3" key="1">
    <citation type="submission" date="2019-03" db="EMBL/GenBank/DDBJ databases">
        <title>First draft genome of Liparis tanakae, snailfish: a comprehensive survey of snailfish specific genes.</title>
        <authorList>
            <person name="Kim W."/>
            <person name="Song I."/>
            <person name="Jeong J.-H."/>
            <person name="Kim D."/>
            <person name="Kim S."/>
            <person name="Ryu S."/>
            <person name="Song J.Y."/>
            <person name="Lee S.K."/>
        </authorList>
    </citation>
    <scope>NUCLEOTIDE SEQUENCE [LARGE SCALE GENOMIC DNA]</scope>
    <source>
        <tissue evidence="2">Muscle</tissue>
    </source>
</reference>
<evidence type="ECO:0000256" key="1">
    <source>
        <dbReference type="SAM" id="MobiDB-lite"/>
    </source>
</evidence>
<feature type="compositionally biased region" description="Basic and acidic residues" evidence="1">
    <location>
        <begin position="74"/>
        <end position="100"/>
    </location>
</feature>
<gene>
    <name evidence="2" type="ORF">EYF80_033952</name>
</gene>
<dbReference type="EMBL" id="SRLO01000445">
    <property type="protein sequence ID" value="TNN55780.1"/>
    <property type="molecule type" value="Genomic_DNA"/>
</dbReference>
<name>A0A4Z2GRA9_9TELE</name>
<keyword evidence="3" id="KW-1185">Reference proteome</keyword>
<protein>
    <submittedName>
        <fullName evidence="2">Uncharacterized protein</fullName>
    </submittedName>
</protein>
<feature type="region of interest" description="Disordered" evidence="1">
    <location>
        <begin position="74"/>
        <end position="130"/>
    </location>
</feature>
<evidence type="ECO:0000313" key="3">
    <source>
        <dbReference type="Proteomes" id="UP000314294"/>
    </source>
</evidence>
<dbReference type="Proteomes" id="UP000314294">
    <property type="component" value="Unassembled WGS sequence"/>
</dbReference>
<accession>A0A4Z2GRA9</accession>
<proteinExistence type="predicted"/>
<sequence length="130" mass="14862">MNKRNSGNISTPRYRQAIHFCHILLPTLTKAATAKLAQRVSSARSLFFQKMCSDTVSTSVSTRLRVEQMLGHGFDNKLKEEPGELKPGEDKARYPGDRLQEMGTLNSWDDRRPSLRRGSQEYPTERHGER</sequence>
<comment type="caution">
    <text evidence="2">The sequence shown here is derived from an EMBL/GenBank/DDBJ whole genome shotgun (WGS) entry which is preliminary data.</text>
</comment>
<organism evidence="2 3">
    <name type="scientific">Liparis tanakae</name>
    <name type="common">Tanaka's snailfish</name>
    <dbReference type="NCBI Taxonomy" id="230148"/>
    <lineage>
        <taxon>Eukaryota</taxon>
        <taxon>Metazoa</taxon>
        <taxon>Chordata</taxon>
        <taxon>Craniata</taxon>
        <taxon>Vertebrata</taxon>
        <taxon>Euteleostomi</taxon>
        <taxon>Actinopterygii</taxon>
        <taxon>Neopterygii</taxon>
        <taxon>Teleostei</taxon>
        <taxon>Neoteleostei</taxon>
        <taxon>Acanthomorphata</taxon>
        <taxon>Eupercaria</taxon>
        <taxon>Perciformes</taxon>
        <taxon>Cottioidei</taxon>
        <taxon>Cottales</taxon>
        <taxon>Liparidae</taxon>
        <taxon>Liparis</taxon>
    </lineage>
</organism>
<evidence type="ECO:0000313" key="2">
    <source>
        <dbReference type="EMBL" id="TNN55780.1"/>
    </source>
</evidence>
<dbReference type="AlphaFoldDB" id="A0A4Z2GRA9"/>